<dbReference type="EMBL" id="JAAMFI010000001">
    <property type="protein sequence ID" value="MBS9334783.1"/>
    <property type="molecule type" value="Genomic_DNA"/>
</dbReference>
<keyword evidence="2" id="KW-1185">Reference proteome</keyword>
<sequence length="369" mass="40408">MRHFSMYDKSYSVVLDGSVNIQQNDQVNSPFGYYNRSLNHWVRDNALGIKYVSRRAGNASKISFENVYAMHTKSVANREFEKRVLRDKVGRFLKGSNATNAQIVKQNIQTSSVRQGVGKAGSMIAKGSSESIVGIPLSTAIDLAVGPHTKKFAKETIGKNVSVGLVSTSLTVGAAAIMGVALPIPVVLGVGAGVAMGNDALRRNVPAVRNFENRIGEGVLDTYDTLKVGAARVAKNVEKTYSVVRSSAQILIDDAALSKAIRELQAAKEPLLEIQRINRSIVPEMNEDFGRITRLAYNIPTITHADIQEVVQSYRLSVDANVDHAAIAEVEHDIQAELRLLDDMIVAIRNVMAHSHQHDREWANKFSSM</sequence>
<accession>A0ABS5QNR3</accession>
<evidence type="ECO:0000313" key="1">
    <source>
        <dbReference type="EMBL" id="MBS9334783.1"/>
    </source>
</evidence>
<proteinExistence type="predicted"/>
<gene>
    <name evidence="1" type="ORF">G6R27_01865</name>
</gene>
<name>A0ABS5QNR3_9LACO</name>
<reference evidence="1 2" key="1">
    <citation type="submission" date="2020-02" db="EMBL/GenBank/DDBJ databases">
        <title>Fructobacillus sp. isolated from paper mulberry of Taiwan.</title>
        <authorList>
            <person name="Lin S.-T."/>
        </authorList>
    </citation>
    <scope>NUCLEOTIDE SEQUENCE [LARGE SCALE GENOMIC DNA]</scope>
    <source>
        <strain evidence="1 2">M1-10</strain>
    </source>
</reference>
<organism evidence="1 2">
    <name type="scientific">Fructobacillus papyriferae</name>
    <dbReference type="NCBI Taxonomy" id="2713171"/>
    <lineage>
        <taxon>Bacteria</taxon>
        <taxon>Bacillati</taxon>
        <taxon>Bacillota</taxon>
        <taxon>Bacilli</taxon>
        <taxon>Lactobacillales</taxon>
        <taxon>Lactobacillaceae</taxon>
        <taxon>Fructobacillus</taxon>
    </lineage>
</organism>
<protein>
    <submittedName>
        <fullName evidence="1">Uncharacterized protein</fullName>
    </submittedName>
</protein>
<dbReference type="RefSeq" id="WP_213819384.1">
    <property type="nucleotide sequence ID" value="NZ_JAAMFI010000001.1"/>
</dbReference>
<evidence type="ECO:0000313" key="2">
    <source>
        <dbReference type="Proteomes" id="UP001519418"/>
    </source>
</evidence>
<comment type="caution">
    <text evidence="1">The sequence shown here is derived from an EMBL/GenBank/DDBJ whole genome shotgun (WGS) entry which is preliminary data.</text>
</comment>
<dbReference type="Proteomes" id="UP001519418">
    <property type="component" value="Unassembled WGS sequence"/>
</dbReference>